<evidence type="ECO:0000256" key="6">
    <source>
        <dbReference type="ARBA" id="ARBA00022553"/>
    </source>
</evidence>
<keyword evidence="15" id="KW-0804">Transcription</keyword>
<feature type="region of interest" description="Disordered" evidence="18">
    <location>
        <begin position="165"/>
        <end position="621"/>
    </location>
</feature>
<feature type="compositionally biased region" description="Basic and acidic residues" evidence="18">
    <location>
        <begin position="280"/>
        <end position="347"/>
    </location>
</feature>
<evidence type="ECO:0000256" key="15">
    <source>
        <dbReference type="ARBA" id="ARBA00023163"/>
    </source>
</evidence>
<dbReference type="InterPro" id="IPR036020">
    <property type="entry name" value="WW_dom_sf"/>
</dbReference>
<feature type="compositionally biased region" description="Basic and acidic residues" evidence="18">
    <location>
        <begin position="1083"/>
        <end position="1096"/>
    </location>
</feature>
<dbReference type="InterPro" id="IPR003616">
    <property type="entry name" value="Post-SET_dom"/>
</dbReference>
<evidence type="ECO:0000256" key="11">
    <source>
        <dbReference type="ARBA" id="ARBA00022782"/>
    </source>
</evidence>
<feature type="compositionally biased region" description="Basic residues" evidence="18">
    <location>
        <begin position="1262"/>
        <end position="1273"/>
    </location>
</feature>
<feature type="compositionally biased region" description="Basic residues" evidence="18">
    <location>
        <begin position="348"/>
        <end position="360"/>
    </location>
</feature>
<name>A0AAQ5XQA9_AMPOC</name>
<feature type="domain" description="Post-SET" evidence="21">
    <location>
        <begin position="1539"/>
        <end position="1555"/>
    </location>
</feature>
<reference evidence="23" key="3">
    <citation type="submission" date="2025-09" db="UniProtKB">
        <authorList>
            <consortium name="Ensembl"/>
        </authorList>
    </citation>
    <scope>IDENTIFICATION</scope>
</reference>
<feature type="region of interest" description="Disordered" evidence="18">
    <location>
        <begin position="1756"/>
        <end position="1864"/>
    </location>
</feature>
<evidence type="ECO:0000256" key="10">
    <source>
        <dbReference type="ARBA" id="ARBA00022723"/>
    </source>
</evidence>
<organism evidence="23 24">
    <name type="scientific">Amphiprion ocellaris</name>
    <name type="common">Clown anemonefish</name>
    <dbReference type="NCBI Taxonomy" id="80972"/>
    <lineage>
        <taxon>Eukaryota</taxon>
        <taxon>Metazoa</taxon>
        <taxon>Chordata</taxon>
        <taxon>Craniata</taxon>
        <taxon>Vertebrata</taxon>
        <taxon>Euteleostomi</taxon>
        <taxon>Actinopterygii</taxon>
        <taxon>Neopterygii</taxon>
        <taxon>Teleostei</taxon>
        <taxon>Neoteleostei</taxon>
        <taxon>Acanthomorphata</taxon>
        <taxon>Ovalentaria</taxon>
        <taxon>Pomacentridae</taxon>
        <taxon>Amphiprion</taxon>
    </lineage>
</organism>
<dbReference type="Pfam" id="PF08236">
    <property type="entry name" value="SRI"/>
    <property type="match status" value="1"/>
</dbReference>
<evidence type="ECO:0000256" key="12">
    <source>
        <dbReference type="ARBA" id="ARBA00022833"/>
    </source>
</evidence>
<evidence type="ECO:0000256" key="9">
    <source>
        <dbReference type="ARBA" id="ARBA00022691"/>
    </source>
</evidence>
<evidence type="ECO:0000259" key="19">
    <source>
        <dbReference type="PROSITE" id="PS50020"/>
    </source>
</evidence>
<keyword evidence="8" id="KW-0808">Transferase</keyword>
<feature type="region of interest" description="Disordered" evidence="18">
    <location>
        <begin position="1186"/>
        <end position="1215"/>
    </location>
</feature>
<feature type="compositionally biased region" description="Acidic residues" evidence="18">
    <location>
        <begin position="1841"/>
        <end position="1850"/>
    </location>
</feature>
<dbReference type="SMART" id="SM00570">
    <property type="entry name" value="AWS"/>
    <property type="match status" value="1"/>
</dbReference>
<dbReference type="Pfam" id="PF00856">
    <property type="entry name" value="SET"/>
    <property type="match status" value="1"/>
</dbReference>
<evidence type="ECO:0000256" key="14">
    <source>
        <dbReference type="ARBA" id="ARBA00023015"/>
    </source>
</evidence>
<keyword evidence="7" id="KW-0489">Methyltransferase</keyword>
<dbReference type="PROSITE" id="PS50020">
    <property type="entry name" value="WW_DOMAIN_2"/>
    <property type="match status" value="1"/>
</dbReference>
<feature type="compositionally biased region" description="Basic and acidic residues" evidence="18">
    <location>
        <begin position="111"/>
        <end position="122"/>
    </location>
</feature>
<feature type="region of interest" description="Disordered" evidence="18">
    <location>
        <begin position="1880"/>
        <end position="1973"/>
    </location>
</feature>
<dbReference type="GO" id="GO:0030154">
    <property type="term" value="P:cell differentiation"/>
    <property type="evidence" value="ECO:0007669"/>
    <property type="project" value="UniProtKB-KW"/>
</dbReference>
<feature type="compositionally biased region" description="Acidic residues" evidence="18">
    <location>
        <begin position="1769"/>
        <end position="1783"/>
    </location>
</feature>
<keyword evidence="11" id="KW-0221">Differentiation</keyword>
<dbReference type="GO" id="GO:0046872">
    <property type="term" value="F:metal ion binding"/>
    <property type="evidence" value="ECO:0007669"/>
    <property type="project" value="UniProtKB-KW"/>
</dbReference>
<dbReference type="PROSITE" id="PS50280">
    <property type="entry name" value="SET"/>
    <property type="match status" value="1"/>
</dbReference>
<keyword evidence="17" id="KW-0175">Coiled coil</keyword>
<feature type="compositionally biased region" description="Polar residues" evidence="18">
    <location>
        <begin position="181"/>
        <end position="192"/>
    </location>
</feature>
<feature type="compositionally biased region" description="Basic and acidic residues" evidence="18">
    <location>
        <begin position="1941"/>
        <end position="1951"/>
    </location>
</feature>
<dbReference type="InterPro" id="IPR046341">
    <property type="entry name" value="SET_dom_sf"/>
</dbReference>
<keyword evidence="16" id="KW-0539">Nucleus</keyword>
<keyword evidence="13" id="KW-0156">Chromatin regulator</keyword>
<dbReference type="Gene3D" id="2.170.270.10">
    <property type="entry name" value="SET domain"/>
    <property type="match status" value="1"/>
</dbReference>
<dbReference type="CDD" id="cd19172">
    <property type="entry name" value="SET_SETD2"/>
    <property type="match status" value="1"/>
</dbReference>
<evidence type="ECO:0000256" key="2">
    <source>
        <dbReference type="ARBA" id="ARBA00004286"/>
    </source>
</evidence>
<sequence>AETNTIMWPPWVGFYPRGFVACQPFLLFPAVKVEGLSKAALIKSLSPRVMLSNHLLPKGTKMKVNLEDQGRQKVSFSFAQTKKPLQSPFFIPASPDKSIADAHAASSTSDKAAKSTDGKTEQKQTQLVPASIPETPSQTSVSTATKLKADLAKMHFKKQILSVSATEEKPMSVASEEPHASESQVSQKSTSKSEAEFPAPQPQNVLSVCPSENAHIEASETRATPSIKKPAASSGKDGESSSSTEQDNNVYKRKTRSQSDSAPPGSESDGDSAQMSSSRKAVDSKSKTRSDSRSKEVKKFSSGSHVEERERSSSKRSENHERSSSYSKSDRDSRHTSSRSSRSDKDRRRSRSRSRSRSRGSRTSSSHSRSERSRGDRGSRSERSYYHESDRRSHRSSPRRERRRSRSRTDRTRDSSDSEDDHRKTRTRTSDSSRSSNYLSSHKDSKSSSYSKSEKASKSVDSPHSSELDKRTQSSKSERTSKRLSDSDSQRRCSPDPDSSYRKSSSYHKSETNNRSSSSSNYSHSQTYEKRQKSSSSDSEADHKGKSQPSDRNSGSSENSKNYQNKTRSPESNRTTPSRSSVKSAGHDRQSNDIFYSPGKSSSRATTTELCSYGEKEKSDSLLEHCNQDVKEITSCTNKSLQESPSKTERETKSGFESKNVLDVTVGKNVMHVSLDNLSSNNQPHVNSNAAVVNSCNSNEKVMCNQDENVFDCSPGPKSLLDAMDIPDIHDVQQNTKAEFAEPNSGLTVDKQSDPSVKSDSSCLESENQLVQGQQSMDTVKKSGCTRKSRWDIVGQDTSESDNSQRAVCAESKPTVKKVISVKKIEFSKDNSQQDSEIKDNNQQEAVTHSKPVKQTEISEQEVSSDSISLTYKHKDQSEPSQASTSIDHCDLKQTVCQRTDKPRHINETSQIISAATTQSWNGDNYINKSKNSTHKSKESKRASLNQDALGQSEASDSDNSEYDSDCGEAIKQLHSVVVVPKNSSLTLDAEDRGASPCRNISELHSDLNISEVPNKVNLQQREPSSLNDSFGSSMLCQSQSNMIDSTSHSEGSSSVSALPYITGHINAHGSATDSPHALDNSRQCEEGHKQHDVSSRGDRAYLHFQHDNFSDADKIGDKHEFGMGWDFTQPEQPSSTYQQPDSSHGPQLNTKLTGAFAKLQDHRQNMASCTHQSPNMQTSRKAYLHAHEHDQDPSGEIHPDSLTNDHDDYNGDKLSSLSKTAVECSGPNTPGLSSFVQAHEISSNSRGSVVPDTPREDSFRPHRGRGPPKKRRPEIESDSDNEAEAGPAGKRERLGDADVLKETSIKAELRPSLTLQDFQDANKWKESAKSKKMPPYFDLIEENLYLTERKKSKSHRDIKRMQCECPVLPREDRSRGVLACGEDCLNRLLMIECSSRCLNGAYCSNRRFQMKQHADFDVILTEDKGWGLRAAKDLAANTFVLEYCGEVLDHKEFKTRVKEYARNKNIHYYFMSLKNNEIIDATLKGNCSRFMNHSCEPNCETQKWTVNGQLRVGFFTTKAVTAGTELTFDYQFQRYGKEAQKCFCGAPSCRGFLGGENRVSVRAAGGKMKKDRSRKSVDEELEALLENGEGLYDEKQVVSLCRLMVRVETMEQKLICLKLIQDTQNPSCLKQFLDHHGLSLLWIFMMELSEAKGNSANNIKLQLQIMKTLAVLPISTKNMLEESRVLAFIQRWAQTKILPQQAEMDGYSSENTSRAQTPLNTPDGSSTKLGPELDGDASKPAVYRRLKIISENSLDSALSDASKASDGKEEEEEDDDEEEDENSQGGLPDGKELKTEPLGEASDPTKESAEESVKEATEEKQEDSGMTAPVDPSVIGTPSQDEEEGVSDVESERSQEPQLSVLDISGMAARLLESWKDLKEVYRIPKKSQVEKESTGKDRSRDRDTALTDRDRDRVSDKTPRSSERRRRRSLSPPPSSYERSSRRTEERFDPSNNNKTPRGVSGKERNKLSTEERRKLFEQEVAQREAQKQQQLQQQQQQLQTMAYDPTLAYASSPGFITYPPGYPIQTFVDPCNPNAGKVLLPTPRLISELGLPSPSSTSQTTPVSNLPPHITTTNLASGTPQQYAQPTVATQDAGVAVLSVPTQSAPQVQGQQSYTTLWDPTTQQAVTVQTQPAQQYATAPGQAQTQTAIYYQGQPCQTIYSIPTAYPQASTPVIQAYTEPPANYLHSQPVYPSHQQGVVVQQGGTVTTIVTSQTVQQEMIVPNNVIDLPPPSPPKPKTIVLPPNWKVARDPEGKIYYYHIVTRQTQWDPPTWEGSSDNASVDHESEMDLGTPTYDENPSKFSTKTAEADTSSELAKKSKETFRKDMSQFIVQCLNPYRKPDCKSGRISNTEDFKHLARKLTHGVMNKELKACKNPEDLECNENVKHKTKEYIKKYMQRFGSVYRPKEDTEVY</sequence>
<dbReference type="InterPro" id="IPR013257">
    <property type="entry name" value="SRI"/>
</dbReference>
<accession>A0AAQ5XQA9</accession>
<feature type="compositionally biased region" description="Polar residues" evidence="18">
    <location>
        <begin position="599"/>
        <end position="610"/>
    </location>
</feature>
<feature type="domain" description="WW" evidence="19">
    <location>
        <begin position="2242"/>
        <end position="2275"/>
    </location>
</feature>
<dbReference type="GeneTree" id="ENSGT00940000166273"/>
<feature type="domain" description="AWS" evidence="22">
    <location>
        <begin position="1359"/>
        <end position="1413"/>
    </location>
</feature>
<dbReference type="PROSITE" id="PS51215">
    <property type="entry name" value="AWS"/>
    <property type="match status" value="1"/>
</dbReference>
<dbReference type="Gene3D" id="1.10.1740.100">
    <property type="entry name" value="Set2, Rpb1 interacting domain"/>
    <property type="match status" value="1"/>
</dbReference>
<feature type="compositionally biased region" description="Low complexity" evidence="18">
    <location>
        <begin position="1756"/>
        <end position="1765"/>
    </location>
</feature>
<dbReference type="InterPro" id="IPR044437">
    <property type="entry name" value="SETD2/Set2_SET"/>
</dbReference>
<feature type="compositionally biased region" description="Polar residues" evidence="18">
    <location>
        <begin position="123"/>
        <end position="143"/>
    </location>
</feature>
<feature type="compositionally biased region" description="Polar residues" evidence="18">
    <location>
        <begin position="943"/>
        <end position="955"/>
    </location>
</feature>
<dbReference type="PROSITE" id="PS50868">
    <property type="entry name" value="POST_SET"/>
    <property type="match status" value="1"/>
</dbReference>
<evidence type="ECO:0000313" key="24">
    <source>
        <dbReference type="Proteomes" id="UP001501940"/>
    </source>
</evidence>
<dbReference type="SUPFAM" id="SSF82199">
    <property type="entry name" value="SET domain"/>
    <property type="match status" value="1"/>
</dbReference>
<dbReference type="InterPro" id="IPR006560">
    <property type="entry name" value="AWS_dom"/>
</dbReference>
<dbReference type="SMART" id="SM00508">
    <property type="entry name" value="PostSET"/>
    <property type="match status" value="1"/>
</dbReference>
<dbReference type="GO" id="GO:0032259">
    <property type="term" value="P:methylation"/>
    <property type="evidence" value="ECO:0007669"/>
    <property type="project" value="UniProtKB-KW"/>
</dbReference>
<feature type="compositionally biased region" description="Acidic residues" evidence="18">
    <location>
        <begin position="956"/>
        <end position="965"/>
    </location>
</feature>
<dbReference type="GO" id="GO:0140955">
    <property type="term" value="F:histone H3K36 trimethyltransferase activity"/>
    <property type="evidence" value="ECO:0007669"/>
    <property type="project" value="UniProtKB-EC"/>
</dbReference>
<feature type="compositionally biased region" description="Polar residues" evidence="18">
    <location>
        <begin position="754"/>
        <end position="778"/>
    </location>
</feature>
<feature type="compositionally biased region" description="Polar residues" evidence="18">
    <location>
        <begin position="922"/>
        <end position="931"/>
    </location>
</feature>
<evidence type="ECO:0000313" key="23">
    <source>
        <dbReference type="Ensembl" id="ENSAOCP00000041560.1"/>
    </source>
</evidence>
<keyword evidence="10" id="KW-0479">Metal-binding</keyword>
<dbReference type="EC" id="2.1.1.359" evidence="3"/>
<feature type="compositionally biased region" description="Basic and acidic residues" evidence="18">
    <location>
        <begin position="368"/>
        <end position="391"/>
    </location>
</feature>
<evidence type="ECO:0000259" key="22">
    <source>
        <dbReference type="PROSITE" id="PS51215"/>
    </source>
</evidence>
<keyword evidence="4" id="KW-0158">Chromosome</keyword>
<dbReference type="Pfam" id="PF00397">
    <property type="entry name" value="WW"/>
    <property type="match status" value="1"/>
</dbReference>
<feature type="compositionally biased region" description="Basic and acidic residues" evidence="18">
    <location>
        <begin position="1186"/>
        <end position="1212"/>
    </location>
</feature>
<dbReference type="Ensembl" id="ENSAOCT00000056403.1">
    <property type="protein sequence ID" value="ENSAOCP00000041560.1"/>
    <property type="gene ID" value="ENSAOCG00000024264.2"/>
</dbReference>
<dbReference type="SMART" id="SM00317">
    <property type="entry name" value="SET"/>
    <property type="match status" value="1"/>
</dbReference>
<feature type="region of interest" description="Disordered" evidence="18">
    <location>
        <begin position="1704"/>
        <end position="1738"/>
    </location>
</feature>
<feature type="compositionally biased region" description="Polar residues" evidence="18">
    <location>
        <begin position="1709"/>
        <end position="1729"/>
    </location>
</feature>
<feature type="region of interest" description="Disordered" evidence="18">
    <location>
        <begin position="2052"/>
        <end position="2088"/>
    </location>
</feature>
<reference evidence="23" key="2">
    <citation type="submission" date="2025-08" db="UniProtKB">
        <authorList>
            <consortium name="Ensembl"/>
        </authorList>
    </citation>
    <scope>IDENTIFICATION</scope>
</reference>
<evidence type="ECO:0000256" key="17">
    <source>
        <dbReference type="SAM" id="Coils"/>
    </source>
</evidence>
<evidence type="ECO:0000256" key="13">
    <source>
        <dbReference type="ARBA" id="ARBA00022853"/>
    </source>
</evidence>
<evidence type="ECO:0000256" key="4">
    <source>
        <dbReference type="ARBA" id="ARBA00022454"/>
    </source>
</evidence>
<evidence type="ECO:0000259" key="20">
    <source>
        <dbReference type="PROSITE" id="PS50280"/>
    </source>
</evidence>
<evidence type="ECO:0000256" key="18">
    <source>
        <dbReference type="SAM" id="MobiDB-lite"/>
    </source>
</evidence>
<comment type="subcellular location">
    <subcellularLocation>
        <location evidence="2">Chromosome</location>
    </subcellularLocation>
    <subcellularLocation>
        <location evidence="1">Nucleus</location>
    </subcellularLocation>
</comment>
<dbReference type="Pfam" id="PF17907">
    <property type="entry name" value="AWS"/>
    <property type="match status" value="1"/>
</dbReference>
<dbReference type="InterPro" id="IPR001202">
    <property type="entry name" value="WW_dom"/>
</dbReference>
<feature type="domain" description="SET" evidence="20">
    <location>
        <begin position="1415"/>
        <end position="1532"/>
    </location>
</feature>
<dbReference type="SMART" id="SM00456">
    <property type="entry name" value="WW"/>
    <property type="match status" value="1"/>
</dbReference>
<feature type="region of interest" description="Disordered" evidence="18">
    <location>
        <begin position="1069"/>
        <end position="1096"/>
    </location>
</feature>
<evidence type="ECO:0000256" key="3">
    <source>
        <dbReference type="ARBA" id="ARBA00012178"/>
    </source>
</evidence>
<evidence type="ECO:0000256" key="7">
    <source>
        <dbReference type="ARBA" id="ARBA00022603"/>
    </source>
</evidence>
<reference evidence="23 24" key="1">
    <citation type="submission" date="2022-01" db="EMBL/GenBank/DDBJ databases">
        <title>A chromosome-scale genome assembly of the false clownfish, Amphiprion ocellaris.</title>
        <authorList>
            <person name="Ryu T."/>
        </authorList>
    </citation>
    <scope>NUCLEOTIDE SEQUENCE [LARGE SCALE GENOMIC DNA]</scope>
</reference>
<feature type="region of interest" description="Disordered" evidence="18">
    <location>
        <begin position="828"/>
        <end position="887"/>
    </location>
</feature>
<proteinExistence type="predicted"/>
<keyword evidence="9" id="KW-0949">S-adenosyl-L-methionine</keyword>
<feature type="compositionally biased region" description="Polar residues" evidence="18">
    <location>
        <begin position="2270"/>
        <end position="2282"/>
    </location>
</feature>
<feature type="region of interest" description="Disordered" evidence="18">
    <location>
        <begin position="922"/>
        <end position="965"/>
    </location>
</feature>
<dbReference type="GO" id="GO:0005634">
    <property type="term" value="C:nucleus"/>
    <property type="evidence" value="ECO:0007669"/>
    <property type="project" value="UniProtKB-SubCell"/>
</dbReference>
<feature type="region of interest" description="Disordered" evidence="18">
    <location>
        <begin position="739"/>
        <end position="784"/>
    </location>
</feature>
<dbReference type="FunFam" id="2.170.270.10:FF:000016">
    <property type="entry name" value="Histone-lysine N-methyltransferase"/>
    <property type="match status" value="1"/>
</dbReference>
<dbReference type="FunFam" id="1.10.1740.100:FF:000001">
    <property type="entry name" value="Histone-lysine N-methyltransferase"/>
    <property type="match status" value="1"/>
</dbReference>
<keyword evidence="12" id="KW-0862">Zinc</keyword>
<feature type="region of interest" description="Disordered" evidence="18">
    <location>
        <begin position="100"/>
        <end position="143"/>
    </location>
</feature>
<feature type="compositionally biased region" description="Basic and acidic residues" evidence="18">
    <location>
        <begin position="1963"/>
        <end position="1973"/>
    </location>
</feature>
<protein>
    <recommendedName>
        <fullName evidence="3">[histone H3]-lysine(36) N-trimethyltransferase</fullName>
        <ecNumber evidence="3">2.1.1.359</ecNumber>
    </recommendedName>
</protein>
<feature type="compositionally biased region" description="Polar residues" evidence="18">
    <location>
        <begin position="547"/>
        <end position="583"/>
    </location>
</feature>
<keyword evidence="6" id="KW-0597">Phosphoprotein</keyword>
<feature type="region of interest" description="Disordered" evidence="18">
    <location>
        <begin position="2270"/>
        <end position="2317"/>
    </location>
</feature>
<feature type="compositionally biased region" description="Basic and acidic residues" evidence="18">
    <location>
        <begin position="464"/>
        <end position="501"/>
    </location>
</feature>
<dbReference type="PANTHER" id="PTHR46711">
    <property type="entry name" value="HISTONE-LYSINE N-METHYLTRANSFERASE SETD2"/>
    <property type="match status" value="1"/>
</dbReference>
<feature type="region of interest" description="Disordered" evidence="18">
    <location>
        <begin position="1241"/>
        <end position="1298"/>
    </location>
</feature>
<dbReference type="InterPro" id="IPR001214">
    <property type="entry name" value="SET_dom"/>
</dbReference>
<feature type="compositionally biased region" description="Polar residues" evidence="18">
    <location>
        <begin position="2297"/>
        <end position="2316"/>
    </location>
</feature>
<dbReference type="PANTHER" id="PTHR46711:SF1">
    <property type="entry name" value="HISTONE-LYSINE N-METHYLTRANSFERASE SETD2"/>
    <property type="match status" value="1"/>
</dbReference>
<keyword evidence="24" id="KW-1185">Reference proteome</keyword>
<keyword evidence="5" id="KW-0217">Developmental protein</keyword>
<feature type="compositionally biased region" description="Basic and acidic residues" evidence="18">
    <location>
        <begin position="407"/>
        <end position="431"/>
    </location>
</feature>
<feature type="region of interest" description="Disordered" evidence="18">
    <location>
        <begin position="1122"/>
        <end position="1150"/>
    </location>
</feature>
<dbReference type="SUPFAM" id="SSF51045">
    <property type="entry name" value="WW domain"/>
    <property type="match status" value="1"/>
</dbReference>
<evidence type="ECO:0000256" key="16">
    <source>
        <dbReference type="ARBA" id="ARBA00023242"/>
    </source>
</evidence>
<dbReference type="InterPro" id="IPR038190">
    <property type="entry name" value="SRI_sf"/>
</dbReference>
<dbReference type="PROSITE" id="PS01159">
    <property type="entry name" value="WW_DOMAIN_1"/>
    <property type="match status" value="1"/>
</dbReference>
<feature type="compositionally biased region" description="Polar residues" evidence="18">
    <location>
        <begin position="2073"/>
        <end position="2088"/>
    </location>
</feature>
<feature type="compositionally biased region" description="Low complexity" evidence="18">
    <location>
        <begin position="513"/>
        <end position="525"/>
    </location>
</feature>
<feature type="compositionally biased region" description="Basic residues" evidence="18">
    <location>
        <begin position="392"/>
        <end position="406"/>
    </location>
</feature>
<feature type="compositionally biased region" description="Polar residues" evidence="18">
    <location>
        <begin position="856"/>
        <end position="870"/>
    </location>
</feature>
<evidence type="ECO:0000256" key="8">
    <source>
        <dbReference type="ARBA" id="ARBA00022679"/>
    </source>
</evidence>
<evidence type="ECO:0000256" key="1">
    <source>
        <dbReference type="ARBA" id="ARBA00004123"/>
    </source>
</evidence>
<dbReference type="GO" id="GO:0006355">
    <property type="term" value="P:regulation of DNA-templated transcription"/>
    <property type="evidence" value="ECO:0007669"/>
    <property type="project" value="InterPro"/>
</dbReference>
<feature type="compositionally biased region" description="Low complexity" evidence="18">
    <location>
        <begin position="101"/>
        <end position="110"/>
    </location>
</feature>
<gene>
    <name evidence="23" type="primary">SETD2</name>
</gene>
<evidence type="ECO:0000259" key="21">
    <source>
        <dbReference type="PROSITE" id="PS50868"/>
    </source>
</evidence>
<dbReference type="Proteomes" id="UP001501940">
    <property type="component" value="Chromosome 9"/>
</dbReference>
<dbReference type="GO" id="GO:0005694">
    <property type="term" value="C:chromosome"/>
    <property type="evidence" value="ECO:0007669"/>
    <property type="project" value="UniProtKB-SubCell"/>
</dbReference>
<dbReference type="CDD" id="cd00201">
    <property type="entry name" value="WW"/>
    <property type="match status" value="1"/>
</dbReference>
<dbReference type="InterPro" id="IPR042294">
    <property type="entry name" value="SETD2_animal"/>
</dbReference>
<feature type="compositionally biased region" description="Basic and acidic residues" evidence="18">
    <location>
        <begin position="1790"/>
        <end position="1824"/>
    </location>
</feature>
<keyword evidence="14" id="KW-0805">Transcription regulation</keyword>
<feature type="compositionally biased region" description="Basic and acidic residues" evidence="18">
    <location>
        <begin position="166"/>
        <end position="180"/>
    </location>
</feature>
<feature type="compositionally biased region" description="Low complexity" evidence="18">
    <location>
        <begin position="2055"/>
        <end position="2067"/>
    </location>
</feature>
<feature type="coiled-coil region" evidence="17">
    <location>
        <begin position="1976"/>
        <end position="2004"/>
    </location>
</feature>
<dbReference type="Gene3D" id="2.20.70.10">
    <property type="match status" value="1"/>
</dbReference>
<feature type="compositionally biased region" description="Basic and acidic residues" evidence="18">
    <location>
        <begin position="1880"/>
        <end position="1924"/>
    </location>
</feature>
<evidence type="ECO:0000256" key="5">
    <source>
        <dbReference type="ARBA" id="ARBA00022473"/>
    </source>
</evidence>
<feature type="compositionally biased region" description="Basic and acidic residues" evidence="18">
    <location>
        <begin position="441"/>
        <end position="458"/>
    </location>
</feature>
<feature type="compositionally biased region" description="Polar residues" evidence="18">
    <location>
        <begin position="1130"/>
        <end position="1150"/>
    </location>
</feature>